<sequence>MFVSHFFILFSCIRSYSCSLVLSARVIRCDYSSICPETSVLQTRIPSGFPTICVSCY</sequence>
<reference evidence="2" key="1">
    <citation type="submission" date="2019-03" db="EMBL/GenBank/DDBJ databases">
        <title>WGS assembly of Setaria viridis.</title>
        <authorList>
            <person name="Huang P."/>
            <person name="Jenkins J."/>
            <person name="Grimwood J."/>
            <person name="Barry K."/>
            <person name="Healey A."/>
            <person name="Mamidi S."/>
            <person name="Sreedasyam A."/>
            <person name="Shu S."/>
            <person name="Feldman M."/>
            <person name="Wu J."/>
            <person name="Yu Y."/>
            <person name="Chen C."/>
            <person name="Johnson J."/>
            <person name="Rokhsar D."/>
            <person name="Baxter I."/>
            <person name="Schmutz J."/>
            <person name="Brutnell T."/>
            <person name="Kellogg E."/>
        </authorList>
    </citation>
    <scope>NUCLEOTIDE SEQUENCE [LARGE SCALE GENOMIC DNA]</scope>
</reference>
<evidence type="ECO:0000313" key="3">
    <source>
        <dbReference type="Proteomes" id="UP000298652"/>
    </source>
</evidence>
<keyword evidence="1" id="KW-0732">Signal</keyword>
<gene>
    <name evidence="2" type="ORF">SEVIR_9G334533v2</name>
</gene>
<evidence type="ECO:0000256" key="1">
    <source>
        <dbReference type="SAM" id="SignalP"/>
    </source>
</evidence>
<dbReference type="AlphaFoldDB" id="A0A4U6T0P1"/>
<keyword evidence="3" id="KW-1185">Reference proteome</keyword>
<proteinExistence type="predicted"/>
<dbReference type="EMBL" id="CM016560">
    <property type="protein sequence ID" value="TKV95019.1"/>
    <property type="molecule type" value="Genomic_DNA"/>
</dbReference>
<feature type="signal peptide" evidence="1">
    <location>
        <begin position="1"/>
        <end position="18"/>
    </location>
</feature>
<dbReference type="Gramene" id="TKV95019">
    <property type="protein sequence ID" value="TKV95019"/>
    <property type="gene ID" value="SEVIR_9G334533v2"/>
</dbReference>
<evidence type="ECO:0000313" key="2">
    <source>
        <dbReference type="EMBL" id="TKV95019.1"/>
    </source>
</evidence>
<accession>A0A4U6T0P1</accession>
<feature type="chain" id="PRO_5020436057" description="Secreted protein" evidence="1">
    <location>
        <begin position="19"/>
        <end position="57"/>
    </location>
</feature>
<protein>
    <recommendedName>
        <fullName evidence="4">Secreted protein</fullName>
    </recommendedName>
</protein>
<dbReference type="Proteomes" id="UP000298652">
    <property type="component" value="Chromosome 9"/>
</dbReference>
<name>A0A4U6T0P1_SETVI</name>
<organism evidence="2 3">
    <name type="scientific">Setaria viridis</name>
    <name type="common">Green bristlegrass</name>
    <name type="synonym">Setaria italica subsp. viridis</name>
    <dbReference type="NCBI Taxonomy" id="4556"/>
    <lineage>
        <taxon>Eukaryota</taxon>
        <taxon>Viridiplantae</taxon>
        <taxon>Streptophyta</taxon>
        <taxon>Embryophyta</taxon>
        <taxon>Tracheophyta</taxon>
        <taxon>Spermatophyta</taxon>
        <taxon>Magnoliopsida</taxon>
        <taxon>Liliopsida</taxon>
        <taxon>Poales</taxon>
        <taxon>Poaceae</taxon>
        <taxon>PACMAD clade</taxon>
        <taxon>Panicoideae</taxon>
        <taxon>Panicodae</taxon>
        <taxon>Paniceae</taxon>
        <taxon>Cenchrinae</taxon>
        <taxon>Setaria</taxon>
    </lineage>
</organism>
<evidence type="ECO:0008006" key="4">
    <source>
        <dbReference type="Google" id="ProtNLM"/>
    </source>
</evidence>